<dbReference type="InterPro" id="IPR001387">
    <property type="entry name" value="Cro/C1-type_HTH"/>
</dbReference>
<accession>A0AAU7DLQ6</accession>
<organism evidence="3">
    <name type="scientific">Telmatobacter sp. DSM 110680</name>
    <dbReference type="NCBI Taxonomy" id="3036704"/>
    <lineage>
        <taxon>Bacteria</taxon>
        <taxon>Pseudomonadati</taxon>
        <taxon>Acidobacteriota</taxon>
        <taxon>Terriglobia</taxon>
        <taxon>Terriglobales</taxon>
        <taxon>Acidobacteriaceae</taxon>
        <taxon>Telmatobacter</taxon>
    </lineage>
</organism>
<dbReference type="InterPro" id="IPR010982">
    <property type="entry name" value="Lambda_DNA-bd_dom_sf"/>
</dbReference>
<name>A0AAU7DLQ6_9BACT</name>
<dbReference type="CDD" id="cd00093">
    <property type="entry name" value="HTH_XRE"/>
    <property type="match status" value="1"/>
</dbReference>
<dbReference type="SMART" id="SM00530">
    <property type="entry name" value="HTH_XRE"/>
    <property type="match status" value="1"/>
</dbReference>
<proteinExistence type="predicted"/>
<dbReference type="RefSeq" id="WP_348262926.1">
    <property type="nucleotide sequence ID" value="NZ_CP121196.1"/>
</dbReference>
<dbReference type="AlphaFoldDB" id="A0AAU7DLQ6"/>
<dbReference type="Gene3D" id="1.10.260.40">
    <property type="entry name" value="lambda repressor-like DNA-binding domains"/>
    <property type="match status" value="1"/>
</dbReference>
<protein>
    <submittedName>
        <fullName evidence="3">Helix-turn-helix transcriptional regulator</fullName>
    </submittedName>
</protein>
<reference evidence="3" key="1">
    <citation type="submission" date="2023-03" db="EMBL/GenBank/DDBJ databases">
        <title>Edaphobacter sp.</title>
        <authorList>
            <person name="Huber K.J."/>
            <person name="Papendorf J."/>
            <person name="Pilke C."/>
            <person name="Bunk B."/>
            <person name="Sproeer C."/>
            <person name="Pester M."/>
        </authorList>
    </citation>
    <scope>NUCLEOTIDE SEQUENCE</scope>
    <source>
        <strain evidence="3">DSM 110680</strain>
    </source>
</reference>
<evidence type="ECO:0000256" key="1">
    <source>
        <dbReference type="ARBA" id="ARBA00023125"/>
    </source>
</evidence>
<dbReference type="GO" id="GO:0003677">
    <property type="term" value="F:DNA binding"/>
    <property type="evidence" value="ECO:0007669"/>
    <property type="project" value="UniProtKB-KW"/>
</dbReference>
<dbReference type="Pfam" id="PF01381">
    <property type="entry name" value="HTH_3"/>
    <property type="match status" value="1"/>
</dbReference>
<feature type="domain" description="HTH cro/C1-type" evidence="2">
    <location>
        <begin position="41"/>
        <end position="95"/>
    </location>
</feature>
<dbReference type="EMBL" id="CP121196">
    <property type="protein sequence ID" value="XBH17701.1"/>
    <property type="molecule type" value="Genomic_DNA"/>
</dbReference>
<evidence type="ECO:0000259" key="2">
    <source>
        <dbReference type="PROSITE" id="PS50943"/>
    </source>
</evidence>
<dbReference type="PANTHER" id="PTHR46558">
    <property type="entry name" value="TRACRIPTIONAL REGULATORY PROTEIN-RELATED-RELATED"/>
    <property type="match status" value="1"/>
</dbReference>
<sequence>MNLLLHAVSLLDYYVVLTQHNVVPENNSAPSLGESGLFNRIAVLRAERGISRQKLADAVGVNYQTIGFLERGDYGPSLKLTLQIAAFFGLPVEAIFSLEPFKPLSEQVYGTKMESKR</sequence>
<gene>
    <name evidence="3" type="ORF">P8935_24440</name>
</gene>
<evidence type="ECO:0000313" key="3">
    <source>
        <dbReference type="EMBL" id="XBH17701.1"/>
    </source>
</evidence>
<keyword evidence="1" id="KW-0238">DNA-binding</keyword>
<dbReference type="PANTHER" id="PTHR46558:SF4">
    <property type="entry name" value="DNA-BIDING PHAGE PROTEIN"/>
    <property type="match status" value="1"/>
</dbReference>
<dbReference type="SUPFAM" id="SSF47413">
    <property type="entry name" value="lambda repressor-like DNA-binding domains"/>
    <property type="match status" value="1"/>
</dbReference>
<dbReference type="PROSITE" id="PS50943">
    <property type="entry name" value="HTH_CROC1"/>
    <property type="match status" value="1"/>
</dbReference>